<dbReference type="Pfam" id="PF02518">
    <property type="entry name" value="HATPase_c"/>
    <property type="match status" value="1"/>
</dbReference>
<feature type="repeat" description="TPR" evidence="9">
    <location>
        <begin position="119"/>
        <end position="152"/>
    </location>
</feature>
<evidence type="ECO:0000256" key="4">
    <source>
        <dbReference type="ARBA" id="ARBA00022679"/>
    </source>
</evidence>
<dbReference type="Pfam" id="PF07730">
    <property type="entry name" value="HisKA_3"/>
    <property type="match status" value="1"/>
</dbReference>
<dbReference type="InterPro" id="IPR003594">
    <property type="entry name" value="HATPase_dom"/>
</dbReference>
<dbReference type="PANTHER" id="PTHR24421:SF10">
    <property type="entry name" value="NITRATE_NITRITE SENSOR PROTEIN NARQ"/>
    <property type="match status" value="1"/>
</dbReference>
<keyword evidence="13" id="KW-1185">Reference proteome</keyword>
<evidence type="ECO:0000256" key="5">
    <source>
        <dbReference type="ARBA" id="ARBA00022741"/>
    </source>
</evidence>
<dbReference type="Gene3D" id="3.30.565.10">
    <property type="entry name" value="Histidine kinase-like ATPase, C-terminal domain"/>
    <property type="match status" value="1"/>
</dbReference>
<dbReference type="SUPFAM" id="SSF48452">
    <property type="entry name" value="TPR-like"/>
    <property type="match status" value="2"/>
</dbReference>
<dbReference type="InterPro" id="IPR011990">
    <property type="entry name" value="TPR-like_helical_dom_sf"/>
</dbReference>
<keyword evidence="9" id="KW-0802">TPR repeat</keyword>
<evidence type="ECO:0000256" key="10">
    <source>
        <dbReference type="SAM" id="Phobius"/>
    </source>
</evidence>
<feature type="transmembrane region" description="Helical" evidence="10">
    <location>
        <begin position="406"/>
        <end position="425"/>
    </location>
</feature>
<evidence type="ECO:0000259" key="11">
    <source>
        <dbReference type="PROSITE" id="PS50109"/>
    </source>
</evidence>
<dbReference type="InterPro" id="IPR036890">
    <property type="entry name" value="HATPase_C_sf"/>
</dbReference>
<evidence type="ECO:0000313" key="13">
    <source>
        <dbReference type="Proteomes" id="UP001596958"/>
    </source>
</evidence>
<comment type="catalytic activity">
    <reaction evidence="1">
        <text>ATP + protein L-histidine = ADP + protein N-phospho-L-histidine.</text>
        <dbReference type="EC" id="2.7.13.3"/>
    </reaction>
</comment>
<comment type="caution">
    <text evidence="12">The sequence shown here is derived from an EMBL/GenBank/DDBJ whole genome shotgun (WGS) entry which is preliminary data.</text>
</comment>
<evidence type="ECO:0000313" key="12">
    <source>
        <dbReference type="EMBL" id="MFD0752262.1"/>
    </source>
</evidence>
<dbReference type="SUPFAM" id="SSF55874">
    <property type="entry name" value="ATPase domain of HSP90 chaperone/DNA topoisomerase II/histidine kinase"/>
    <property type="match status" value="1"/>
</dbReference>
<keyword evidence="10" id="KW-0472">Membrane</keyword>
<accession>A0ABW2Z3D4</accession>
<dbReference type="Gene3D" id="1.20.5.1930">
    <property type="match status" value="1"/>
</dbReference>
<dbReference type="Proteomes" id="UP001596958">
    <property type="component" value="Unassembled WGS sequence"/>
</dbReference>
<protein>
    <recommendedName>
        <fullName evidence="2">histidine kinase</fullName>
        <ecNumber evidence="2">2.7.13.3</ecNumber>
    </recommendedName>
</protein>
<dbReference type="EC" id="2.7.13.3" evidence="2"/>
<keyword evidence="4" id="KW-0808">Transferase</keyword>
<dbReference type="InterPro" id="IPR011712">
    <property type="entry name" value="Sig_transdc_His_kin_sub3_dim/P"/>
</dbReference>
<name>A0ABW2Z3D4_9SPHI</name>
<evidence type="ECO:0000256" key="2">
    <source>
        <dbReference type="ARBA" id="ARBA00012438"/>
    </source>
</evidence>
<reference evidence="13" key="1">
    <citation type="journal article" date="2019" name="Int. J. Syst. Evol. Microbiol.">
        <title>The Global Catalogue of Microorganisms (GCM) 10K type strain sequencing project: providing services to taxonomists for standard genome sequencing and annotation.</title>
        <authorList>
            <consortium name="The Broad Institute Genomics Platform"/>
            <consortium name="The Broad Institute Genome Sequencing Center for Infectious Disease"/>
            <person name="Wu L."/>
            <person name="Ma J."/>
        </authorList>
    </citation>
    <scope>NUCLEOTIDE SEQUENCE [LARGE SCALE GENOMIC DNA]</scope>
    <source>
        <strain evidence="13">CCUG 63418</strain>
    </source>
</reference>
<evidence type="ECO:0000256" key="8">
    <source>
        <dbReference type="ARBA" id="ARBA00023012"/>
    </source>
</evidence>
<dbReference type="PROSITE" id="PS50109">
    <property type="entry name" value="HIS_KIN"/>
    <property type="match status" value="1"/>
</dbReference>
<dbReference type="EMBL" id="JBHTHU010000022">
    <property type="protein sequence ID" value="MFD0752262.1"/>
    <property type="molecule type" value="Genomic_DNA"/>
</dbReference>
<dbReference type="Pfam" id="PF13424">
    <property type="entry name" value="TPR_12"/>
    <property type="match status" value="1"/>
</dbReference>
<gene>
    <name evidence="12" type="ORF">ACFQZS_19060</name>
</gene>
<organism evidence="12 13">
    <name type="scientific">Mucilaginibacter calamicampi</name>
    <dbReference type="NCBI Taxonomy" id="1302352"/>
    <lineage>
        <taxon>Bacteria</taxon>
        <taxon>Pseudomonadati</taxon>
        <taxon>Bacteroidota</taxon>
        <taxon>Sphingobacteriia</taxon>
        <taxon>Sphingobacteriales</taxon>
        <taxon>Sphingobacteriaceae</taxon>
        <taxon>Mucilaginibacter</taxon>
    </lineage>
</organism>
<evidence type="ECO:0000256" key="7">
    <source>
        <dbReference type="ARBA" id="ARBA00022840"/>
    </source>
</evidence>
<dbReference type="RefSeq" id="WP_377102627.1">
    <property type="nucleotide sequence ID" value="NZ_JBHTHU010000022.1"/>
</dbReference>
<keyword evidence="6" id="KW-0418">Kinase</keyword>
<keyword evidence="3" id="KW-0597">Phosphoprotein</keyword>
<dbReference type="CDD" id="cd16917">
    <property type="entry name" value="HATPase_UhpB-NarQ-NarX-like"/>
    <property type="match status" value="1"/>
</dbReference>
<keyword evidence="5" id="KW-0547">Nucleotide-binding</keyword>
<feature type="domain" description="Histidine kinase" evidence="11">
    <location>
        <begin position="567"/>
        <end position="655"/>
    </location>
</feature>
<keyword evidence="10" id="KW-1133">Transmembrane helix</keyword>
<evidence type="ECO:0000256" key="1">
    <source>
        <dbReference type="ARBA" id="ARBA00000085"/>
    </source>
</evidence>
<dbReference type="PROSITE" id="PS50005">
    <property type="entry name" value="TPR"/>
    <property type="match status" value="1"/>
</dbReference>
<evidence type="ECO:0000256" key="3">
    <source>
        <dbReference type="ARBA" id="ARBA00022553"/>
    </source>
</evidence>
<keyword evidence="8" id="KW-0902">Two-component regulatory system</keyword>
<keyword evidence="7" id="KW-0067">ATP-binding</keyword>
<dbReference type="InterPro" id="IPR005467">
    <property type="entry name" value="His_kinase_dom"/>
</dbReference>
<dbReference type="InterPro" id="IPR050482">
    <property type="entry name" value="Sensor_HK_TwoCompSys"/>
</dbReference>
<keyword evidence="10" id="KW-0812">Transmembrane</keyword>
<sequence>MNRLLLLLLSVPFIGFSQQRDPVDSLKSILPTTREDTAKINILNEISGLLKRDKANEGLNYAGQAIALSKKVNFNRGLATAYFNRGIMLLSTNKVDSARSDLQNAIVIYREEKHLSGLAEAYNEMGTLLRIQGKQSEAIVYFQQAATMFEKVNNSLGSSDCLTLIANNFNQLLEFDKALATYKKAYALRIKINRPDKAAQSLAGIGLTYRNMQIYSKGDDDTNFKLAIQYMMKARKVFINANLTRNIALIDKEIGVTYLQQLDYNTALQYLNFAEERFKLIDYKQELGALYRAIGQCYLNLKRFAEAKKYIDRALEAAIAEQYLQHIEESYESLYNYYKLTGNSAAALASHEKWMDAKDSLTERKNFDKVLEMTRKYETEKKEQQINILNKENTIQKLSIAKQKTTMGIVVGISITVIAFAALLYNRNKNKQKIVLQEHRLEQRAELTKAVIEAEEKERVRIASDLHDGVGQLFSAVKMNLNGLIERVDMPRDEDRFLAEKTLALVEESCKEVRYISHQMMPNMLLRSGIASDVKSFIEKIDSEKLKVKVEANGFKDKLESNVEIVLYRVIQEAVNNVIKHANATLLDIKLNRETSGISATIIDNGIGFDTTAIESFSGIGLKNIAARVEYLKGTVNFRSAPGAGTSLRVWVPVV</sequence>
<proteinExistence type="predicted"/>
<dbReference type="Gene3D" id="1.25.40.10">
    <property type="entry name" value="Tetratricopeptide repeat domain"/>
    <property type="match status" value="3"/>
</dbReference>
<evidence type="ECO:0000256" key="9">
    <source>
        <dbReference type="PROSITE-ProRule" id="PRU00339"/>
    </source>
</evidence>
<dbReference type="SMART" id="SM00387">
    <property type="entry name" value="HATPase_c"/>
    <property type="match status" value="1"/>
</dbReference>
<dbReference type="InterPro" id="IPR019734">
    <property type="entry name" value="TPR_rpt"/>
</dbReference>
<dbReference type="SMART" id="SM00028">
    <property type="entry name" value="TPR"/>
    <property type="match status" value="4"/>
</dbReference>
<dbReference type="PANTHER" id="PTHR24421">
    <property type="entry name" value="NITRATE/NITRITE SENSOR PROTEIN NARX-RELATED"/>
    <property type="match status" value="1"/>
</dbReference>
<dbReference type="Pfam" id="PF13181">
    <property type="entry name" value="TPR_8"/>
    <property type="match status" value="1"/>
</dbReference>
<evidence type="ECO:0000256" key="6">
    <source>
        <dbReference type="ARBA" id="ARBA00022777"/>
    </source>
</evidence>